<dbReference type="EMBL" id="BSXS01002330">
    <property type="protein sequence ID" value="GME78798.1"/>
    <property type="molecule type" value="Genomic_DNA"/>
</dbReference>
<reference evidence="1" key="1">
    <citation type="submission" date="2023-04" db="EMBL/GenBank/DDBJ databases">
        <title>Ambrosiozyma monospora NBRC 10751.</title>
        <authorList>
            <person name="Ichikawa N."/>
            <person name="Sato H."/>
            <person name="Tonouchi N."/>
        </authorList>
    </citation>
    <scope>NUCLEOTIDE SEQUENCE</scope>
    <source>
        <strain evidence="1">NBRC 10751</strain>
    </source>
</reference>
<protein>
    <submittedName>
        <fullName evidence="1">Unnamed protein product</fullName>
    </submittedName>
</protein>
<sequence>MIGLAQINYDAAVDESNVVAVEDGDYGVKVNCYNGKAFHATWIQKRLCRTPSGNEVQLSSLSDGCVQRPHVKTVLMILLGFVVFSV</sequence>
<organism evidence="1 2">
    <name type="scientific">Ambrosiozyma monospora</name>
    <name type="common">Yeast</name>
    <name type="synonym">Endomycopsis monosporus</name>
    <dbReference type="NCBI Taxonomy" id="43982"/>
    <lineage>
        <taxon>Eukaryota</taxon>
        <taxon>Fungi</taxon>
        <taxon>Dikarya</taxon>
        <taxon>Ascomycota</taxon>
        <taxon>Saccharomycotina</taxon>
        <taxon>Pichiomycetes</taxon>
        <taxon>Pichiales</taxon>
        <taxon>Pichiaceae</taxon>
        <taxon>Ambrosiozyma</taxon>
    </lineage>
</organism>
<evidence type="ECO:0000313" key="1">
    <source>
        <dbReference type="EMBL" id="GME78798.1"/>
    </source>
</evidence>
<name>A0ACB5T1J6_AMBMO</name>
<comment type="caution">
    <text evidence="1">The sequence shown here is derived from an EMBL/GenBank/DDBJ whole genome shotgun (WGS) entry which is preliminary data.</text>
</comment>
<evidence type="ECO:0000313" key="2">
    <source>
        <dbReference type="Proteomes" id="UP001165064"/>
    </source>
</evidence>
<dbReference type="Proteomes" id="UP001165064">
    <property type="component" value="Unassembled WGS sequence"/>
</dbReference>
<accession>A0ACB5T1J6</accession>
<keyword evidence="2" id="KW-1185">Reference proteome</keyword>
<proteinExistence type="predicted"/>
<gene>
    <name evidence="1" type="ORF">Amon02_000361000</name>
</gene>